<sequence length="276" mass="30776">MYLREARLSDMPAVGKIGARAFLDDPLFTAIEPGRHTYYEDYETGWVRRIRDKVLKPKTRIILAVDEETEQIAGFAIWAREGDDPAADRWKNEGWILKRLESTLLTLQETFTKTLSPPRKSRSEDSAALAHFGKAIEEIAATTWSREGWHIRWHLNFLGVDPSYHRRGVGGQLVNWGMQNGAKEGVICSLESSRAGRGLYEKLGFEVVDEWVPFRGFGKDGEFEGVTAPMMVWVPGRRGRANGVNGVVNGDGNAKGKEKKIGNGVVSANDARVSNS</sequence>
<evidence type="ECO:0000256" key="1">
    <source>
        <dbReference type="SAM" id="MobiDB-lite"/>
    </source>
</evidence>
<dbReference type="Gene3D" id="3.40.630.30">
    <property type="match status" value="1"/>
</dbReference>
<dbReference type="InterPro" id="IPR000182">
    <property type="entry name" value="GNAT_dom"/>
</dbReference>
<dbReference type="CDD" id="cd04301">
    <property type="entry name" value="NAT_SF"/>
    <property type="match status" value="1"/>
</dbReference>
<dbReference type="PANTHER" id="PTHR42791:SF16">
    <property type="entry name" value="N-ACETYLTRANSFERASE DOMAIN-CONTAINING PROTEIN"/>
    <property type="match status" value="1"/>
</dbReference>
<dbReference type="GO" id="GO:0016747">
    <property type="term" value="F:acyltransferase activity, transferring groups other than amino-acyl groups"/>
    <property type="evidence" value="ECO:0007669"/>
    <property type="project" value="InterPro"/>
</dbReference>
<feature type="region of interest" description="Disordered" evidence="1">
    <location>
        <begin position="244"/>
        <end position="276"/>
    </location>
</feature>
<dbReference type="Proteomes" id="UP000276215">
    <property type="component" value="Unassembled WGS sequence"/>
</dbReference>
<organism evidence="3 4">
    <name type="scientific">Choiromyces venosus 120613-1</name>
    <dbReference type="NCBI Taxonomy" id="1336337"/>
    <lineage>
        <taxon>Eukaryota</taxon>
        <taxon>Fungi</taxon>
        <taxon>Dikarya</taxon>
        <taxon>Ascomycota</taxon>
        <taxon>Pezizomycotina</taxon>
        <taxon>Pezizomycetes</taxon>
        <taxon>Pezizales</taxon>
        <taxon>Tuberaceae</taxon>
        <taxon>Choiromyces</taxon>
    </lineage>
</organism>
<dbReference type="EMBL" id="ML120353">
    <property type="protein sequence ID" value="RPB05410.1"/>
    <property type="molecule type" value="Genomic_DNA"/>
</dbReference>
<evidence type="ECO:0000259" key="2">
    <source>
        <dbReference type="PROSITE" id="PS51186"/>
    </source>
</evidence>
<dbReference type="InterPro" id="IPR052523">
    <property type="entry name" value="Trichothecene_AcTrans"/>
</dbReference>
<accession>A0A3N4K4B0</accession>
<dbReference type="PANTHER" id="PTHR42791">
    <property type="entry name" value="GNAT FAMILY ACETYLTRANSFERASE"/>
    <property type="match status" value="1"/>
</dbReference>
<dbReference type="InterPro" id="IPR016181">
    <property type="entry name" value="Acyl_CoA_acyltransferase"/>
</dbReference>
<dbReference type="OrthoDB" id="410198at2759"/>
<protein>
    <submittedName>
        <fullName evidence="3">Acyl-CoA N-acyltransferase</fullName>
    </submittedName>
</protein>
<evidence type="ECO:0000313" key="3">
    <source>
        <dbReference type="EMBL" id="RPB05410.1"/>
    </source>
</evidence>
<dbReference type="AlphaFoldDB" id="A0A3N4K4B0"/>
<keyword evidence="4" id="KW-1185">Reference proteome</keyword>
<keyword evidence="3" id="KW-0012">Acyltransferase</keyword>
<dbReference type="Pfam" id="PF00583">
    <property type="entry name" value="Acetyltransf_1"/>
    <property type="match status" value="1"/>
</dbReference>
<dbReference type="PROSITE" id="PS51186">
    <property type="entry name" value="GNAT"/>
    <property type="match status" value="1"/>
</dbReference>
<name>A0A3N4K4B0_9PEZI</name>
<gene>
    <name evidence="3" type="ORF">L873DRAFT_790239</name>
</gene>
<proteinExistence type="predicted"/>
<feature type="domain" description="N-acetyltransferase" evidence="2">
    <location>
        <begin position="95"/>
        <end position="235"/>
    </location>
</feature>
<dbReference type="SUPFAM" id="SSF55729">
    <property type="entry name" value="Acyl-CoA N-acyltransferases (Nat)"/>
    <property type="match status" value="1"/>
</dbReference>
<keyword evidence="3" id="KW-0808">Transferase</keyword>
<evidence type="ECO:0000313" key="4">
    <source>
        <dbReference type="Proteomes" id="UP000276215"/>
    </source>
</evidence>
<reference evidence="3 4" key="1">
    <citation type="journal article" date="2018" name="Nat. Ecol. Evol.">
        <title>Pezizomycetes genomes reveal the molecular basis of ectomycorrhizal truffle lifestyle.</title>
        <authorList>
            <person name="Murat C."/>
            <person name="Payen T."/>
            <person name="Noel B."/>
            <person name="Kuo A."/>
            <person name="Morin E."/>
            <person name="Chen J."/>
            <person name="Kohler A."/>
            <person name="Krizsan K."/>
            <person name="Balestrini R."/>
            <person name="Da Silva C."/>
            <person name="Montanini B."/>
            <person name="Hainaut M."/>
            <person name="Levati E."/>
            <person name="Barry K.W."/>
            <person name="Belfiori B."/>
            <person name="Cichocki N."/>
            <person name="Clum A."/>
            <person name="Dockter R.B."/>
            <person name="Fauchery L."/>
            <person name="Guy J."/>
            <person name="Iotti M."/>
            <person name="Le Tacon F."/>
            <person name="Lindquist E.A."/>
            <person name="Lipzen A."/>
            <person name="Malagnac F."/>
            <person name="Mello A."/>
            <person name="Molinier V."/>
            <person name="Miyauchi S."/>
            <person name="Poulain J."/>
            <person name="Riccioni C."/>
            <person name="Rubini A."/>
            <person name="Sitrit Y."/>
            <person name="Splivallo R."/>
            <person name="Traeger S."/>
            <person name="Wang M."/>
            <person name="Zifcakova L."/>
            <person name="Wipf D."/>
            <person name="Zambonelli A."/>
            <person name="Paolocci F."/>
            <person name="Nowrousian M."/>
            <person name="Ottonello S."/>
            <person name="Baldrian P."/>
            <person name="Spatafora J.W."/>
            <person name="Henrissat B."/>
            <person name="Nagy L.G."/>
            <person name="Aury J.M."/>
            <person name="Wincker P."/>
            <person name="Grigoriev I.V."/>
            <person name="Bonfante P."/>
            <person name="Martin F.M."/>
        </authorList>
    </citation>
    <scope>NUCLEOTIDE SEQUENCE [LARGE SCALE GENOMIC DNA]</scope>
    <source>
        <strain evidence="3 4">120613-1</strain>
    </source>
</reference>